<evidence type="ECO:0000313" key="2">
    <source>
        <dbReference type="Proteomes" id="UP000241899"/>
    </source>
</evidence>
<dbReference type="AlphaFoldDB" id="A0A2T4J931"/>
<dbReference type="Proteomes" id="UP000241899">
    <property type="component" value="Unassembled WGS sequence"/>
</dbReference>
<keyword evidence="2" id="KW-1185">Reference proteome</keyword>
<protein>
    <submittedName>
        <fullName evidence="1">Uncharacterized protein</fullName>
    </submittedName>
</protein>
<accession>A0A2T4J931</accession>
<organism evidence="1 2">
    <name type="scientific">Phaeovulum veldkampii DSM 11550</name>
    <dbReference type="NCBI Taxonomy" id="1185920"/>
    <lineage>
        <taxon>Bacteria</taxon>
        <taxon>Pseudomonadati</taxon>
        <taxon>Pseudomonadota</taxon>
        <taxon>Alphaproteobacteria</taxon>
        <taxon>Rhodobacterales</taxon>
        <taxon>Paracoccaceae</taxon>
        <taxon>Phaeovulum</taxon>
    </lineage>
</organism>
<gene>
    <name evidence="1" type="ORF">C5F46_14935</name>
</gene>
<reference evidence="1 2" key="1">
    <citation type="submission" date="2018-03" db="EMBL/GenBank/DDBJ databases">
        <title>Rhodobacter veldkampii.</title>
        <authorList>
            <person name="Meyer T.E."/>
            <person name="Miller S."/>
            <person name="Lodha T."/>
            <person name="Gandham S."/>
            <person name="Chintalapati S."/>
            <person name="Chintalapati V.R."/>
        </authorList>
    </citation>
    <scope>NUCLEOTIDE SEQUENCE [LARGE SCALE GENOMIC DNA]</scope>
    <source>
        <strain evidence="1 2">DSM 11550</strain>
    </source>
</reference>
<proteinExistence type="predicted"/>
<evidence type="ECO:0000313" key="1">
    <source>
        <dbReference type="EMBL" id="PTE14420.1"/>
    </source>
</evidence>
<comment type="caution">
    <text evidence="1">The sequence shown here is derived from an EMBL/GenBank/DDBJ whole genome shotgun (WGS) entry which is preliminary data.</text>
</comment>
<dbReference type="EMBL" id="PZKF01000060">
    <property type="protein sequence ID" value="PTE14420.1"/>
    <property type="molecule type" value="Genomic_DNA"/>
</dbReference>
<name>A0A2T4J931_9RHOB</name>
<sequence>MSVSAEVRPEDIADLSAEVSADLSADPSTDLSAHISANLSAEAVRLDFCGVNRVELLPRIHMFRGARASAA</sequence>